<dbReference type="InterPro" id="IPR055349">
    <property type="entry name" value="GH2_GIPC"/>
</dbReference>
<comment type="similarity">
    <text evidence="1">Belongs to the GIPC family.</text>
</comment>
<evidence type="ECO:0000256" key="1">
    <source>
        <dbReference type="ARBA" id="ARBA00009011"/>
    </source>
</evidence>
<dbReference type="AlphaFoldDB" id="A0A1I7Z349"/>
<dbReference type="Pfam" id="PF25083">
    <property type="entry name" value="GIPC1_GH1"/>
    <property type="match status" value="1"/>
</dbReference>
<dbReference type="InterPro" id="IPR036034">
    <property type="entry name" value="PDZ_sf"/>
</dbReference>
<keyword evidence="3" id="KW-1185">Reference proteome</keyword>
<organism evidence="3 4">
    <name type="scientific">Steinernema glaseri</name>
    <dbReference type="NCBI Taxonomy" id="37863"/>
    <lineage>
        <taxon>Eukaryota</taxon>
        <taxon>Metazoa</taxon>
        <taxon>Ecdysozoa</taxon>
        <taxon>Nematoda</taxon>
        <taxon>Chromadorea</taxon>
        <taxon>Rhabditida</taxon>
        <taxon>Tylenchina</taxon>
        <taxon>Panagrolaimomorpha</taxon>
        <taxon>Strongyloidoidea</taxon>
        <taxon>Steinernematidae</taxon>
        <taxon>Steinernema</taxon>
    </lineage>
</organism>
<evidence type="ECO:0000259" key="2">
    <source>
        <dbReference type="PROSITE" id="PS50106"/>
    </source>
</evidence>
<evidence type="ECO:0000313" key="4">
    <source>
        <dbReference type="WBParaSite" id="L893_g22298.t1"/>
    </source>
</evidence>
<feature type="domain" description="PDZ" evidence="2">
    <location>
        <begin position="78"/>
        <end position="146"/>
    </location>
</feature>
<accession>A0A1I7Z349</accession>
<evidence type="ECO:0000313" key="3">
    <source>
        <dbReference type="Proteomes" id="UP000095287"/>
    </source>
</evidence>
<dbReference type="SMART" id="SM00228">
    <property type="entry name" value="PDZ"/>
    <property type="match status" value="1"/>
</dbReference>
<dbReference type="PROSITE" id="PS50106">
    <property type="entry name" value="PDZ"/>
    <property type="match status" value="1"/>
</dbReference>
<dbReference type="SUPFAM" id="SSF50156">
    <property type="entry name" value="PDZ domain-like"/>
    <property type="match status" value="1"/>
</dbReference>
<dbReference type="Pfam" id="PF00595">
    <property type="entry name" value="PDZ"/>
    <property type="match status" value="1"/>
</dbReference>
<dbReference type="InterPro" id="IPR017379">
    <property type="entry name" value="GIPC1/2/3"/>
</dbReference>
<proteinExistence type="inferred from homology"/>
<dbReference type="Pfam" id="PF25082">
    <property type="entry name" value="GIPC1_GH2"/>
    <property type="match status" value="1"/>
</dbReference>
<dbReference type="PANTHER" id="PTHR12259:SF1">
    <property type="entry name" value="GH21964P"/>
    <property type="match status" value="1"/>
</dbReference>
<dbReference type="InterPro" id="IPR001478">
    <property type="entry name" value="PDZ"/>
</dbReference>
<name>A0A1I7Z349_9BILA</name>
<dbReference type="WBParaSite" id="L893_g22298.t1">
    <property type="protein sequence ID" value="L893_g22298.t1"/>
    <property type="gene ID" value="L893_g22298"/>
</dbReference>
<dbReference type="InterPro" id="IPR056814">
    <property type="entry name" value="GIPC1-3_GH1"/>
</dbReference>
<protein>
    <submittedName>
        <fullName evidence="4">PDZ domain-containing protein</fullName>
    </submittedName>
</protein>
<reference evidence="4" key="1">
    <citation type="submission" date="2016-11" db="UniProtKB">
        <authorList>
            <consortium name="WormBaseParasite"/>
        </authorList>
    </citation>
    <scope>IDENTIFICATION</scope>
</reference>
<dbReference type="Proteomes" id="UP000095287">
    <property type="component" value="Unplaced"/>
</dbReference>
<sequence>MALALKVQLAHGSPLRRVADFGNVAELYARIAEAFALEPDDILFATVNTHKPDVHALLSGTIHEEDIVFVHLAGESYEVELQKTAEYIGVTITDNLNGNVIVKQINANTAAKKAVPSIGVGDVIVTANGTTIRGLRHREASAKLRSFPVGSTVKLKLIRPYAEGFSFISPRIRKHYSKSLFTGSPPPPAPSKPNGTTIRFGLDDGTVIRCSSLDNRFCRPSTVIRLNAALDSYFGFHDDDLAVLLWCLSTEAANFADFSHVVATNPETRSFGLPEDILKKMWMVLKTP</sequence>
<dbReference type="PANTHER" id="PTHR12259">
    <property type="entry name" value="RGS-GAIP INTERACTING PROTEIN GIPC"/>
    <property type="match status" value="1"/>
</dbReference>
<dbReference type="Gene3D" id="2.30.42.10">
    <property type="match status" value="1"/>
</dbReference>